<dbReference type="OrthoDB" id="6401453at2"/>
<dbReference type="RefSeq" id="WP_107241893.1">
    <property type="nucleotide sequence ID" value="NZ_PYMJ01000004.1"/>
</dbReference>
<accession>A0A2T3JMM2</accession>
<protein>
    <recommendedName>
        <fullName evidence="3">Lipoprotein</fullName>
    </recommendedName>
</protein>
<evidence type="ECO:0008006" key="3">
    <source>
        <dbReference type="Google" id="ProtNLM"/>
    </source>
</evidence>
<proteinExistence type="predicted"/>
<keyword evidence="2" id="KW-1185">Reference proteome</keyword>
<evidence type="ECO:0000313" key="1">
    <source>
        <dbReference type="EMBL" id="PSU50283.1"/>
    </source>
</evidence>
<comment type="caution">
    <text evidence="1">The sequence shown here is derived from an EMBL/GenBank/DDBJ whole genome shotgun (WGS) entry which is preliminary data.</text>
</comment>
<dbReference type="AlphaFoldDB" id="A0A2T3JMM2"/>
<name>A0A2T3JMM2_9GAMM</name>
<dbReference type="EMBL" id="PYMJ01000004">
    <property type="protein sequence ID" value="PSU50283.1"/>
    <property type="molecule type" value="Genomic_DNA"/>
</dbReference>
<gene>
    <name evidence="1" type="ORF">C9J12_06010</name>
</gene>
<dbReference type="Proteomes" id="UP000240987">
    <property type="component" value="Unassembled WGS sequence"/>
</dbReference>
<organism evidence="1 2">
    <name type="scientific">Photobacterium frigidiphilum</name>
    <dbReference type="NCBI Taxonomy" id="264736"/>
    <lineage>
        <taxon>Bacteria</taxon>
        <taxon>Pseudomonadati</taxon>
        <taxon>Pseudomonadota</taxon>
        <taxon>Gammaproteobacteria</taxon>
        <taxon>Vibrionales</taxon>
        <taxon>Vibrionaceae</taxon>
        <taxon>Photobacterium</taxon>
    </lineage>
</organism>
<sequence>MLISWSGIIIKEVANMFRYALSICLSFSLIGCGGSSGDDAIEAVIEEVQAVAEIDPNIADLNRTRSANVQFVNTSLDSMDYFVNSSTSTSLLFDPNNRALTNNNNEITSKSFEWTKTDSIRASLGIQDTNSQTQQAELKSTTIEDTDKWWAIAWRDGGKLQDNLMLTALKRQPSAVNSTYRVRVFSQSDTQVINTNLNDLQTIVATKGTITKHLTIQSCNSDLFFGAQSVDLCNLDISKSYLLITDGEDLLLAAEEKQ</sequence>
<evidence type="ECO:0000313" key="2">
    <source>
        <dbReference type="Proteomes" id="UP000240987"/>
    </source>
</evidence>
<reference evidence="1 2" key="1">
    <citation type="submission" date="2018-01" db="EMBL/GenBank/DDBJ databases">
        <title>Whole genome sequencing of Histamine producing bacteria.</title>
        <authorList>
            <person name="Butler K."/>
        </authorList>
    </citation>
    <scope>NUCLEOTIDE SEQUENCE [LARGE SCALE GENOMIC DNA]</scope>
    <source>
        <strain evidence="1 2">JCM 12947</strain>
    </source>
</reference>